<protein>
    <submittedName>
        <fullName evidence="5">Exonuclease</fullName>
    </submittedName>
</protein>
<reference evidence="5 6" key="1">
    <citation type="submission" date="2016-11" db="EMBL/GenBank/DDBJ databases">
        <authorList>
            <person name="Jaros S."/>
            <person name="Januszkiewicz K."/>
            <person name="Wedrychowicz H."/>
        </authorList>
    </citation>
    <scope>NUCLEOTIDE SEQUENCE [LARGE SCALE GENOMIC DNA]</scope>
    <source>
        <strain evidence="5 6">DSM 21758</strain>
    </source>
</reference>
<dbReference type="PANTHER" id="PTHR23044:SF61">
    <property type="entry name" value="3'-5' EXORIBONUCLEASE 1-RELATED"/>
    <property type="match status" value="1"/>
</dbReference>
<dbReference type="STRING" id="1121302.SAMN02745163_04519"/>
<dbReference type="Gene3D" id="3.30.420.10">
    <property type="entry name" value="Ribonuclease H-like superfamily/Ribonuclease H"/>
    <property type="match status" value="1"/>
</dbReference>
<dbReference type="EMBL" id="FQZB01000031">
    <property type="protein sequence ID" value="SHK82110.1"/>
    <property type="molecule type" value="Genomic_DNA"/>
</dbReference>
<keyword evidence="6" id="KW-1185">Reference proteome</keyword>
<evidence type="ECO:0000256" key="2">
    <source>
        <dbReference type="ARBA" id="ARBA00022801"/>
    </source>
</evidence>
<evidence type="ECO:0000256" key="3">
    <source>
        <dbReference type="ARBA" id="ARBA00022839"/>
    </source>
</evidence>
<dbReference type="InterPro" id="IPR051274">
    <property type="entry name" value="3-5_Exoribonuclease"/>
</dbReference>
<dbReference type="InterPro" id="IPR047201">
    <property type="entry name" value="ERI-1_3'hExo-like"/>
</dbReference>
<name>A0A1M6VKU2_9CLOT</name>
<keyword evidence="1" id="KW-0540">Nuclease</keyword>
<dbReference type="GO" id="GO:0000175">
    <property type="term" value="F:3'-5'-RNA exonuclease activity"/>
    <property type="evidence" value="ECO:0007669"/>
    <property type="project" value="InterPro"/>
</dbReference>
<dbReference type="CDD" id="cd06133">
    <property type="entry name" value="ERI-1_3'hExo_like"/>
    <property type="match status" value="1"/>
</dbReference>
<dbReference type="InterPro" id="IPR036397">
    <property type="entry name" value="RNaseH_sf"/>
</dbReference>
<accession>A0A1M6VKU2</accession>
<dbReference type="Proteomes" id="UP000184310">
    <property type="component" value="Unassembled WGS sequence"/>
</dbReference>
<evidence type="ECO:0000313" key="5">
    <source>
        <dbReference type="EMBL" id="SHK82110.1"/>
    </source>
</evidence>
<proteinExistence type="predicted"/>
<dbReference type="AlphaFoldDB" id="A0A1M6VKU2"/>
<dbReference type="GO" id="GO:0003676">
    <property type="term" value="F:nucleic acid binding"/>
    <property type="evidence" value="ECO:0007669"/>
    <property type="project" value="InterPro"/>
</dbReference>
<dbReference type="OrthoDB" id="159416at2"/>
<evidence type="ECO:0000259" key="4">
    <source>
        <dbReference type="SMART" id="SM00479"/>
    </source>
</evidence>
<keyword evidence="2" id="KW-0378">Hydrolase</keyword>
<dbReference type="SUPFAM" id="SSF53098">
    <property type="entry name" value="Ribonuclease H-like"/>
    <property type="match status" value="1"/>
</dbReference>
<evidence type="ECO:0000313" key="6">
    <source>
        <dbReference type="Proteomes" id="UP000184310"/>
    </source>
</evidence>
<organism evidence="5 6">
    <name type="scientific">Clostridium cavendishii DSM 21758</name>
    <dbReference type="NCBI Taxonomy" id="1121302"/>
    <lineage>
        <taxon>Bacteria</taxon>
        <taxon>Bacillati</taxon>
        <taxon>Bacillota</taxon>
        <taxon>Clostridia</taxon>
        <taxon>Eubacteriales</taxon>
        <taxon>Clostridiaceae</taxon>
        <taxon>Clostridium</taxon>
    </lineage>
</organism>
<dbReference type="InterPro" id="IPR013520">
    <property type="entry name" value="Ribonucl_H"/>
</dbReference>
<dbReference type="InterPro" id="IPR012337">
    <property type="entry name" value="RNaseH-like_sf"/>
</dbReference>
<sequence length="298" mass="34977">MGYIILDLEFNNMRNITKYYENIYENNPYLKDVKLENEIIEIGAVKLDKFMKNIGEYKAYIKPTIFKVMNPKVEEITGITEEMLEDGLSFKEAMEGVKAFVGEGDIICSWAKDDIAEIIENANLHEYTDINWLKDYLDIQEYCTKILAHKKSLSLKNALEELKIRVDEDKLHDALNDAVYTAEVFKRLYNSRIVKNYIVKDIYNMPAIMVKDLENYEIDDEKLDFKCPKCKTKFNVEQPLKLFNWRFMAIGKCPKCKAKILHELIIKKTISGDVVYNNLKTILSDIEYVDYSYKLEKQ</sequence>
<dbReference type="SMART" id="SM00479">
    <property type="entry name" value="EXOIII"/>
    <property type="match status" value="1"/>
</dbReference>
<keyword evidence="3 5" id="KW-0269">Exonuclease</keyword>
<dbReference type="PANTHER" id="PTHR23044">
    <property type="entry name" value="3'-5' EXONUCLEASE ERI1-RELATED"/>
    <property type="match status" value="1"/>
</dbReference>
<feature type="domain" description="Exonuclease" evidence="4">
    <location>
        <begin position="2"/>
        <end position="194"/>
    </location>
</feature>
<evidence type="ECO:0000256" key="1">
    <source>
        <dbReference type="ARBA" id="ARBA00022722"/>
    </source>
</evidence>
<dbReference type="RefSeq" id="WP_072993841.1">
    <property type="nucleotide sequence ID" value="NZ_FQZB01000031.1"/>
</dbReference>
<dbReference type="Pfam" id="PF00929">
    <property type="entry name" value="RNase_T"/>
    <property type="match status" value="1"/>
</dbReference>
<gene>
    <name evidence="5" type="ORF">SAMN02745163_04519</name>
</gene>